<comment type="caution">
    <text evidence="8">The sequence shown here is derived from an EMBL/GenBank/DDBJ whole genome shotgun (WGS) entry which is preliminary data.</text>
</comment>
<keyword evidence="4 7" id="KW-0547">Nucleotide-binding</keyword>
<dbReference type="NCBIfam" id="TIGR03124">
    <property type="entry name" value="citrate_citX"/>
    <property type="match status" value="1"/>
</dbReference>
<dbReference type="PANTHER" id="PTHR30201">
    <property type="entry name" value="TRIPHOSPHORIBOSYL-DEPHOSPHO-COA SYNTHASE"/>
    <property type="match status" value="1"/>
</dbReference>
<dbReference type="Pfam" id="PF01874">
    <property type="entry name" value="CitG"/>
    <property type="match status" value="1"/>
</dbReference>
<dbReference type="EC" id="2.4.2.52" evidence="7"/>
<keyword evidence="2 7" id="KW-0808">Transferase</keyword>
<dbReference type="InterPro" id="IPR005551">
    <property type="entry name" value="CitX"/>
</dbReference>
<evidence type="ECO:0000256" key="4">
    <source>
        <dbReference type="ARBA" id="ARBA00022741"/>
    </source>
</evidence>
<dbReference type="OrthoDB" id="114886at2"/>
<dbReference type="EMBL" id="QEKT01000001">
    <property type="protein sequence ID" value="PVY86398.1"/>
    <property type="molecule type" value="Genomic_DNA"/>
</dbReference>
<comment type="similarity">
    <text evidence="7">Belongs to the CitG/MdcB family.</text>
</comment>
<proteinExistence type="inferred from homology"/>
<dbReference type="Gene3D" id="1.10.4200.10">
    <property type="entry name" value="Triphosphoribosyl-dephospho-CoA protein"/>
    <property type="match status" value="1"/>
</dbReference>
<evidence type="ECO:0000313" key="9">
    <source>
        <dbReference type="Proteomes" id="UP000245433"/>
    </source>
</evidence>
<evidence type="ECO:0000256" key="5">
    <source>
        <dbReference type="ARBA" id="ARBA00022840"/>
    </source>
</evidence>
<reference evidence="8 9" key="1">
    <citation type="submission" date="2018-04" db="EMBL/GenBank/DDBJ databases">
        <title>Genomic Encyclopedia of Type Strains, Phase IV (KMG-IV): sequencing the most valuable type-strain genomes for metagenomic binning, comparative biology and taxonomic classification.</title>
        <authorList>
            <person name="Goeker M."/>
        </authorList>
    </citation>
    <scope>NUCLEOTIDE SEQUENCE [LARGE SCALE GENOMIC DNA]</scope>
    <source>
        <strain evidence="8 9">DSM 28795</strain>
    </source>
</reference>
<dbReference type="GO" id="GO:0050519">
    <property type="term" value="F:holo-citrate lyase synthase activity"/>
    <property type="evidence" value="ECO:0007669"/>
    <property type="project" value="UniProtKB-EC"/>
</dbReference>
<dbReference type="InterPro" id="IPR017551">
    <property type="entry name" value="TriPribosyl-deP-CoA_syn_CitG"/>
</dbReference>
<dbReference type="InterPro" id="IPR002736">
    <property type="entry name" value="CitG"/>
</dbReference>
<dbReference type="GO" id="GO:0051191">
    <property type="term" value="P:prosthetic group biosynthetic process"/>
    <property type="evidence" value="ECO:0007669"/>
    <property type="project" value="InterPro"/>
</dbReference>
<dbReference type="AlphaFoldDB" id="A0A2U1DFF3"/>
<keyword evidence="9" id="KW-1185">Reference proteome</keyword>
<dbReference type="NCBIfam" id="TIGR03125">
    <property type="entry name" value="citrate_citG"/>
    <property type="match status" value="1"/>
</dbReference>
<accession>A0A2U1DFF3</accession>
<dbReference type="HAMAP" id="MF_00397">
    <property type="entry name" value="CitG"/>
    <property type="match status" value="1"/>
</dbReference>
<name>A0A2U1DFF3_9LACO</name>
<comment type="catalytic activity">
    <reaction evidence="1 7">
        <text>3'-dephospho-CoA + ATP = 2'-(5''-triphospho-alpha-D-ribosyl)-3'-dephospho-CoA + adenine</text>
        <dbReference type="Rhea" id="RHEA:15117"/>
        <dbReference type="ChEBI" id="CHEBI:16708"/>
        <dbReference type="ChEBI" id="CHEBI:30616"/>
        <dbReference type="ChEBI" id="CHEBI:57328"/>
        <dbReference type="ChEBI" id="CHEBI:61378"/>
        <dbReference type="EC" id="2.4.2.52"/>
    </reaction>
</comment>
<protein>
    <recommendedName>
        <fullName evidence="7">Probable 2-(5''-triphosphoribosyl)-3'-dephosphocoenzyme-A synthase</fullName>
        <shortName evidence="7">2-(5''-triphosphoribosyl)-3'-dephospho-CoA synthase</shortName>
        <ecNumber evidence="7">2.4.2.52</ecNumber>
    </recommendedName>
</protein>
<organism evidence="8 9">
    <name type="scientific">Convivina intestini</name>
    <dbReference type="NCBI Taxonomy" id="1505726"/>
    <lineage>
        <taxon>Bacteria</taxon>
        <taxon>Bacillati</taxon>
        <taxon>Bacillota</taxon>
        <taxon>Bacilli</taxon>
        <taxon>Lactobacillales</taxon>
        <taxon>Lactobacillaceae</taxon>
        <taxon>Convivina</taxon>
    </lineage>
</organism>
<evidence type="ECO:0000256" key="2">
    <source>
        <dbReference type="ARBA" id="ARBA00022679"/>
    </source>
</evidence>
<evidence type="ECO:0000313" key="8">
    <source>
        <dbReference type="EMBL" id="PVY86398.1"/>
    </source>
</evidence>
<evidence type="ECO:0000256" key="1">
    <source>
        <dbReference type="ARBA" id="ARBA00001210"/>
    </source>
</evidence>
<dbReference type="Proteomes" id="UP000245433">
    <property type="component" value="Unassembled WGS sequence"/>
</dbReference>
<dbReference type="RefSeq" id="WP_089937752.1">
    <property type="nucleotide sequence ID" value="NZ_QEKT01000001.1"/>
</dbReference>
<dbReference type="GO" id="GO:0005524">
    <property type="term" value="F:ATP binding"/>
    <property type="evidence" value="ECO:0007669"/>
    <property type="project" value="UniProtKB-KW"/>
</dbReference>
<evidence type="ECO:0000256" key="3">
    <source>
        <dbReference type="ARBA" id="ARBA00022695"/>
    </source>
</evidence>
<dbReference type="GO" id="GO:0046917">
    <property type="term" value="F:triphosphoribosyl-dephospho-CoA synthase activity"/>
    <property type="evidence" value="ECO:0007669"/>
    <property type="project" value="UniProtKB-UniRule"/>
</dbReference>
<keyword evidence="3" id="KW-0548">Nucleotidyltransferase</keyword>
<sequence>MNIFLKGQSTDLSAVLLQREKRSHYQNQLEQRYPNKVVISFKLNIPGPIKNNDYLARIFQTGWRVLLSQLTGQVIEHSRMENALTTGPEAFLVVAGDLSQLKQLTIKFEDDFPLGRLFDVDLMAGKDEKYQLSRQDLGFAPRTCLICDQEAKSCIKAQRHSLMDAYQVINGLYANYYQENFYLFNWGKATVINAALAALLDEVTVTPKPGLVDPASNGAHQDMTAFTFIDSSLALRPYFVRAFELGQNFQGMDLTILFEQVRQAGIRAEQAMYLATKGVNTHKGLIFSLGIMVAALAQVTKNGPSRADRLRQIIQAMTANLLTVDLQKGLANQEDLTAGQQQYQRYQLTGIRGEAAQAFPMVFELALPFLGQASGSDNQRYLDTLMLIAGQLADSTLIKRAGSPAILAKMQAWSAEYFALGGSQRESGRTFLANLDQDFIKRNLSLGGAADTLVLTIFLARLQGVV</sequence>
<evidence type="ECO:0000256" key="7">
    <source>
        <dbReference type="HAMAP-Rule" id="MF_00397"/>
    </source>
</evidence>
<gene>
    <name evidence="7" type="primary">citG</name>
    <name evidence="8" type="ORF">C7384_101314</name>
</gene>
<keyword evidence="5 7" id="KW-0067">ATP-binding</keyword>
<evidence type="ECO:0000256" key="6">
    <source>
        <dbReference type="ARBA" id="ARBA00048574"/>
    </source>
</evidence>
<comment type="catalytic activity">
    <reaction evidence="6">
        <text>apo-[citrate lyase ACP] + 2'-(5''-triphospho-alpha-D-ribosyl)-3'-dephospho-CoA = holo-[citrate lyase ACP] + diphosphate</text>
        <dbReference type="Rhea" id="RHEA:16333"/>
        <dbReference type="Rhea" id="RHEA-COMP:10157"/>
        <dbReference type="Rhea" id="RHEA-COMP:10158"/>
        <dbReference type="ChEBI" id="CHEBI:29999"/>
        <dbReference type="ChEBI" id="CHEBI:33019"/>
        <dbReference type="ChEBI" id="CHEBI:61378"/>
        <dbReference type="ChEBI" id="CHEBI:82683"/>
        <dbReference type="EC" id="2.7.7.61"/>
    </reaction>
</comment>
<dbReference type="NCBIfam" id="NF002315">
    <property type="entry name" value="PRK01237.1"/>
    <property type="match status" value="1"/>
</dbReference>
<dbReference type="Pfam" id="PF03802">
    <property type="entry name" value="CitX"/>
    <property type="match status" value="1"/>
</dbReference>
<dbReference type="PANTHER" id="PTHR30201:SF2">
    <property type="entry name" value="2-(5''-TRIPHOSPHORIBOSYL)-3'-DEPHOSPHOCOENZYME-A SYNTHASE"/>
    <property type="match status" value="1"/>
</dbReference>